<dbReference type="GO" id="GO:0002100">
    <property type="term" value="P:tRNA wobble adenosine to inosine editing"/>
    <property type="evidence" value="ECO:0007669"/>
    <property type="project" value="UniProtKB-UniRule"/>
</dbReference>
<keyword evidence="2 6" id="KW-0479">Metal-binding</keyword>
<dbReference type="PROSITE" id="PS51747">
    <property type="entry name" value="CYT_DCMP_DEAMINASES_2"/>
    <property type="match status" value="1"/>
</dbReference>
<comment type="cofactor">
    <cofactor evidence="6">
        <name>Zn(2+)</name>
        <dbReference type="ChEBI" id="CHEBI:29105"/>
    </cofactor>
    <text evidence="6">Binds 1 zinc ion per subunit.</text>
</comment>
<dbReference type="GO" id="GO:0008270">
    <property type="term" value="F:zinc ion binding"/>
    <property type="evidence" value="ECO:0007669"/>
    <property type="project" value="UniProtKB-UniRule"/>
</dbReference>
<dbReference type="InterPro" id="IPR002125">
    <property type="entry name" value="CMP_dCMP_dom"/>
</dbReference>
<dbReference type="Pfam" id="PF00383">
    <property type="entry name" value="dCMP_cyt_deam_1"/>
    <property type="match status" value="1"/>
</dbReference>
<evidence type="ECO:0000256" key="1">
    <source>
        <dbReference type="ARBA" id="ARBA00022694"/>
    </source>
</evidence>
<evidence type="ECO:0000256" key="4">
    <source>
        <dbReference type="ARBA" id="ARBA00022833"/>
    </source>
</evidence>
<evidence type="ECO:0000256" key="6">
    <source>
        <dbReference type="HAMAP-Rule" id="MF_00972"/>
    </source>
</evidence>
<gene>
    <name evidence="6" type="primary">tadA</name>
    <name evidence="9" type="ORF">IAC57_00500</name>
</gene>
<feature type="active site" description="Proton donor" evidence="6">
    <location>
        <position position="86"/>
    </location>
</feature>
<feature type="domain" description="CMP/dCMP-type deaminase" evidence="8">
    <location>
        <begin position="33"/>
        <end position="149"/>
    </location>
</feature>
<feature type="region of interest" description="Disordered" evidence="7">
    <location>
        <begin position="1"/>
        <end position="30"/>
    </location>
</feature>
<dbReference type="SUPFAM" id="SSF53927">
    <property type="entry name" value="Cytidine deaminase-like"/>
    <property type="match status" value="1"/>
</dbReference>
<organism evidence="9 10">
    <name type="scientific">Candidatus Scatosoma pullistercoris</name>
    <dbReference type="NCBI Taxonomy" id="2840934"/>
    <lineage>
        <taxon>Bacteria</taxon>
        <taxon>Bacillati</taxon>
        <taxon>Bacillota</taxon>
        <taxon>Clostridia</taxon>
        <taxon>Candidatus Scatosoma</taxon>
    </lineage>
</organism>
<keyword evidence="1 6" id="KW-0819">tRNA processing</keyword>
<sequence length="202" mass="22545">MKSQQAEEKRKKYREKRAEKEAAEAKQQAEEKLRREKFMRAAIRAAKSGMKKGEVPIGAVVVYENRVVSRGYNRRAEKQLASAHAEMMAIDAACRKFGSWRLPEGCELYVTLEPCPMCMGAALNARVDRLYFGAYEQKGRSLTAALAEANLLNHKTEVTGGVAEAECSALLSGFFSALREKQKAEKAERDARKNSANNPEII</sequence>
<dbReference type="AlphaFoldDB" id="A0A9D1MEG1"/>
<dbReference type="InterPro" id="IPR028883">
    <property type="entry name" value="tRNA_aden_deaminase"/>
</dbReference>
<evidence type="ECO:0000259" key="8">
    <source>
        <dbReference type="PROSITE" id="PS51747"/>
    </source>
</evidence>
<reference evidence="9" key="2">
    <citation type="journal article" date="2021" name="PeerJ">
        <title>Extensive microbial diversity within the chicken gut microbiome revealed by metagenomics and culture.</title>
        <authorList>
            <person name="Gilroy R."/>
            <person name="Ravi A."/>
            <person name="Getino M."/>
            <person name="Pursley I."/>
            <person name="Horton D.L."/>
            <person name="Alikhan N.F."/>
            <person name="Baker D."/>
            <person name="Gharbi K."/>
            <person name="Hall N."/>
            <person name="Watson M."/>
            <person name="Adriaenssens E.M."/>
            <person name="Foster-Nyarko E."/>
            <person name="Jarju S."/>
            <person name="Secka A."/>
            <person name="Antonio M."/>
            <person name="Oren A."/>
            <person name="Chaudhuri R.R."/>
            <person name="La Ragione R."/>
            <person name="Hildebrand F."/>
            <person name="Pallen M.J."/>
        </authorList>
    </citation>
    <scope>NUCLEOTIDE SEQUENCE</scope>
    <source>
        <strain evidence="9">11687</strain>
    </source>
</reference>
<evidence type="ECO:0000256" key="2">
    <source>
        <dbReference type="ARBA" id="ARBA00022723"/>
    </source>
</evidence>
<name>A0A9D1MEG1_9FIRM</name>
<comment type="caution">
    <text evidence="9">The sequence shown here is derived from an EMBL/GenBank/DDBJ whole genome shotgun (WGS) entry which is preliminary data.</text>
</comment>
<comment type="catalytic activity">
    <reaction evidence="5 6">
        <text>adenosine(34) in tRNA + H2O + H(+) = inosine(34) in tRNA + NH4(+)</text>
        <dbReference type="Rhea" id="RHEA:43168"/>
        <dbReference type="Rhea" id="RHEA-COMP:10373"/>
        <dbReference type="Rhea" id="RHEA-COMP:10374"/>
        <dbReference type="ChEBI" id="CHEBI:15377"/>
        <dbReference type="ChEBI" id="CHEBI:15378"/>
        <dbReference type="ChEBI" id="CHEBI:28938"/>
        <dbReference type="ChEBI" id="CHEBI:74411"/>
        <dbReference type="ChEBI" id="CHEBI:82852"/>
        <dbReference type="EC" id="3.5.4.33"/>
    </reaction>
</comment>
<keyword evidence="4 6" id="KW-0862">Zinc</keyword>
<dbReference type="EC" id="3.5.4.33" evidence="6"/>
<dbReference type="Gene3D" id="3.40.140.10">
    <property type="entry name" value="Cytidine Deaminase, domain 2"/>
    <property type="match status" value="1"/>
</dbReference>
<dbReference type="PANTHER" id="PTHR11079">
    <property type="entry name" value="CYTOSINE DEAMINASE FAMILY MEMBER"/>
    <property type="match status" value="1"/>
</dbReference>
<dbReference type="GO" id="GO:0052717">
    <property type="term" value="F:tRNA-specific adenosine-34 deaminase activity"/>
    <property type="evidence" value="ECO:0007669"/>
    <property type="project" value="UniProtKB-UniRule"/>
</dbReference>
<dbReference type="EMBL" id="DVMZ01000012">
    <property type="protein sequence ID" value="HIU58557.1"/>
    <property type="molecule type" value="Genomic_DNA"/>
</dbReference>
<protein>
    <recommendedName>
        <fullName evidence="6">tRNA-specific adenosine deaminase</fullName>
        <ecNumber evidence="6">3.5.4.33</ecNumber>
    </recommendedName>
</protein>
<evidence type="ECO:0000256" key="7">
    <source>
        <dbReference type="SAM" id="MobiDB-lite"/>
    </source>
</evidence>
<evidence type="ECO:0000313" key="10">
    <source>
        <dbReference type="Proteomes" id="UP000824081"/>
    </source>
</evidence>
<dbReference type="HAMAP" id="MF_00972">
    <property type="entry name" value="tRNA_aden_deaminase"/>
    <property type="match status" value="1"/>
</dbReference>
<evidence type="ECO:0000256" key="3">
    <source>
        <dbReference type="ARBA" id="ARBA00022801"/>
    </source>
</evidence>
<proteinExistence type="inferred from homology"/>
<reference evidence="9" key="1">
    <citation type="submission" date="2020-10" db="EMBL/GenBank/DDBJ databases">
        <authorList>
            <person name="Gilroy R."/>
        </authorList>
    </citation>
    <scope>NUCLEOTIDE SEQUENCE</scope>
    <source>
        <strain evidence="9">11687</strain>
    </source>
</reference>
<evidence type="ECO:0000313" key="9">
    <source>
        <dbReference type="EMBL" id="HIU58557.1"/>
    </source>
</evidence>
<dbReference type="CDD" id="cd01285">
    <property type="entry name" value="nucleoside_deaminase"/>
    <property type="match status" value="1"/>
</dbReference>
<feature type="binding site" evidence="6">
    <location>
        <position position="118"/>
    </location>
    <ligand>
        <name>Zn(2+)</name>
        <dbReference type="ChEBI" id="CHEBI:29105"/>
        <note>catalytic</note>
    </ligand>
</feature>
<feature type="binding site" evidence="6">
    <location>
        <position position="84"/>
    </location>
    <ligand>
        <name>Zn(2+)</name>
        <dbReference type="ChEBI" id="CHEBI:29105"/>
        <note>catalytic</note>
    </ligand>
</feature>
<accession>A0A9D1MEG1</accession>
<evidence type="ECO:0000256" key="5">
    <source>
        <dbReference type="ARBA" id="ARBA00048045"/>
    </source>
</evidence>
<comment type="function">
    <text evidence="6">Catalyzes the deamination of adenosine to inosine at the wobble position 34 of tRNA(Arg2).</text>
</comment>
<comment type="similarity">
    <text evidence="6">Belongs to the cytidine and deoxycytidylate deaminase family.</text>
</comment>
<feature type="binding site" evidence="6">
    <location>
        <position position="115"/>
    </location>
    <ligand>
        <name>Zn(2+)</name>
        <dbReference type="ChEBI" id="CHEBI:29105"/>
        <note>catalytic</note>
    </ligand>
</feature>
<comment type="subunit">
    <text evidence="6">Homodimer.</text>
</comment>
<dbReference type="PANTHER" id="PTHR11079:SF202">
    <property type="entry name" value="TRNA-SPECIFIC ADENOSINE DEAMINASE"/>
    <property type="match status" value="1"/>
</dbReference>
<dbReference type="InterPro" id="IPR016193">
    <property type="entry name" value="Cytidine_deaminase-like"/>
</dbReference>
<keyword evidence="3 6" id="KW-0378">Hydrolase</keyword>
<dbReference type="Proteomes" id="UP000824081">
    <property type="component" value="Unassembled WGS sequence"/>
</dbReference>